<feature type="transmembrane region" description="Helical" evidence="6">
    <location>
        <begin position="105"/>
        <end position="130"/>
    </location>
</feature>
<dbReference type="OrthoDB" id="723894at2759"/>
<dbReference type="EMBL" id="GL377584">
    <property type="protein sequence ID" value="EFJ26531.1"/>
    <property type="molecule type" value="Genomic_DNA"/>
</dbReference>
<dbReference type="HOGENOM" id="CLU_055730_0_0_1"/>
<dbReference type="OMA" id="HELHFDH"/>
<evidence type="ECO:0000256" key="2">
    <source>
        <dbReference type="ARBA" id="ARBA00022692"/>
    </source>
</evidence>
<dbReference type="FunCoup" id="D8RMG9">
    <property type="interactions" value="920"/>
</dbReference>
<evidence type="ECO:0000256" key="5">
    <source>
        <dbReference type="SAM" id="MobiDB-lite"/>
    </source>
</evidence>
<feature type="region of interest" description="Disordered" evidence="5">
    <location>
        <begin position="240"/>
        <end position="260"/>
    </location>
</feature>
<keyword evidence="8" id="KW-1185">Reference proteome</keyword>
<dbReference type="PRINTS" id="PR00259">
    <property type="entry name" value="TMFOUR"/>
</dbReference>
<evidence type="ECO:0008006" key="9">
    <source>
        <dbReference type="Google" id="ProtNLM"/>
    </source>
</evidence>
<name>D8RMG9_SELML</name>
<dbReference type="AlphaFoldDB" id="D8RMG9"/>
<comment type="subcellular location">
    <subcellularLocation>
        <location evidence="1">Membrane</location>
        <topology evidence="1">Multi-pass membrane protein</topology>
    </subcellularLocation>
</comment>
<feature type="transmembrane region" description="Helical" evidence="6">
    <location>
        <begin position="12"/>
        <end position="31"/>
    </location>
</feature>
<dbReference type="GO" id="GO:0016020">
    <property type="term" value="C:membrane"/>
    <property type="evidence" value="ECO:0007669"/>
    <property type="project" value="UniProtKB-SubCell"/>
</dbReference>
<protein>
    <recommendedName>
        <fullName evidence="9">Tetraspanin family protein</fullName>
    </recommendedName>
</protein>
<proteinExistence type="predicted"/>
<keyword evidence="4 6" id="KW-0472">Membrane</keyword>
<dbReference type="InParanoid" id="D8RMG9"/>
<organism evidence="8">
    <name type="scientific">Selaginella moellendorffii</name>
    <name type="common">Spikemoss</name>
    <dbReference type="NCBI Taxonomy" id="88036"/>
    <lineage>
        <taxon>Eukaryota</taxon>
        <taxon>Viridiplantae</taxon>
        <taxon>Streptophyta</taxon>
        <taxon>Embryophyta</taxon>
        <taxon>Tracheophyta</taxon>
        <taxon>Lycopodiopsida</taxon>
        <taxon>Selaginellales</taxon>
        <taxon>Selaginellaceae</taxon>
        <taxon>Selaginella</taxon>
    </lineage>
</organism>
<gene>
    <name evidence="7" type="ORF">SELMODRAFT_228108</name>
</gene>
<sequence>MKCRGCLQIVVKLLNLLLFVIGLGMILYSVWMLNQLHKHGDDDDGLNSLPVVRSELLGAMANSSRIGVELSLPVPWFVYAFMGVGIFVCIISFSGYVAAEAASGCCLCCSSVFLGIFLLLQAALAATIFFDKSWERDFPKDPTGEIHSIRKFVEKNAEFCKWIGLTVVIVEVLGLLFGMILRAVIGDFNRSGYDSDDDYVRPPTRSNVRRQGSPPELSSTRSTKLRDKYAGEFSYTPSESRRLLQQNGAPEESRSRCTIM</sequence>
<keyword evidence="2 6" id="KW-0812">Transmembrane</keyword>
<evidence type="ECO:0000313" key="7">
    <source>
        <dbReference type="EMBL" id="EFJ26531.1"/>
    </source>
</evidence>
<evidence type="ECO:0000256" key="3">
    <source>
        <dbReference type="ARBA" id="ARBA00022989"/>
    </source>
</evidence>
<feature type="transmembrane region" description="Helical" evidence="6">
    <location>
        <begin position="162"/>
        <end position="185"/>
    </location>
</feature>
<feature type="region of interest" description="Disordered" evidence="5">
    <location>
        <begin position="196"/>
        <end position="222"/>
    </location>
</feature>
<evidence type="ECO:0000256" key="4">
    <source>
        <dbReference type="ARBA" id="ARBA00023136"/>
    </source>
</evidence>
<dbReference type="Pfam" id="PF00335">
    <property type="entry name" value="Tetraspanin"/>
    <property type="match status" value="1"/>
</dbReference>
<feature type="compositionally biased region" description="Polar residues" evidence="5">
    <location>
        <begin position="204"/>
        <end position="222"/>
    </location>
</feature>
<dbReference type="InterPro" id="IPR018499">
    <property type="entry name" value="Tetraspanin/Peripherin"/>
</dbReference>
<evidence type="ECO:0000256" key="1">
    <source>
        <dbReference type="ARBA" id="ARBA00004141"/>
    </source>
</evidence>
<evidence type="ECO:0000313" key="8">
    <source>
        <dbReference type="Proteomes" id="UP000001514"/>
    </source>
</evidence>
<dbReference type="Proteomes" id="UP000001514">
    <property type="component" value="Unassembled WGS sequence"/>
</dbReference>
<dbReference type="Gramene" id="EFJ26531">
    <property type="protein sequence ID" value="EFJ26531"/>
    <property type="gene ID" value="SELMODRAFT_228108"/>
</dbReference>
<dbReference type="eggNOG" id="ENOG502QWK6">
    <property type="taxonomic scope" value="Eukaryota"/>
</dbReference>
<accession>D8RMG9</accession>
<evidence type="ECO:0000256" key="6">
    <source>
        <dbReference type="SAM" id="Phobius"/>
    </source>
</evidence>
<reference evidence="7 8" key="1">
    <citation type="journal article" date="2011" name="Science">
        <title>The Selaginella genome identifies genetic changes associated with the evolution of vascular plants.</title>
        <authorList>
            <person name="Banks J.A."/>
            <person name="Nishiyama T."/>
            <person name="Hasebe M."/>
            <person name="Bowman J.L."/>
            <person name="Gribskov M."/>
            <person name="dePamphilis C."/>
            <person name="Albert V.A."/>
            <person name="Aono N."/>
            <person name="Aoyama T."/>
            <person name="Ambrose B.A."/>
            <person name="Ashton N.W."/>
            <person name="Axtell M.J."/>
            <person name="Barker E."/>
            <person name="Barker M.S."/>
            <person name="Bennetzen J.L."/>
            <person name="Bonawitz N.D."/>
            <person name="Chapple C."/>
            <person name="Cheng C."/>
            <person name="Correa L.G."/>
            <person name="Dacre M."/>
            <person name="DeBarry J."/>
            <person name="Dreyer I."/>
            <person name="Elias M."/>
            <person name="Engstrom E.M."/>
            <person name="Estelle M."/>
            <person name="Feng L."/>
            <person name="Finet C."/>
            <person name="Floyd S.K."/>
            <person name="Frommer W.B."/>
            <person name="Fujita T."/>
            <person name="Gramzow L."/>
            <person name="Gutensohn M."/>
            <person name="Harholt J."/>
            <person name="Hattori M."/>
            <person name="Heyl A."/>
            <person name="Hirai T."/>
            <person name="Hiwatashi Y."/>
            <person name="Ishikawa M."/>
            <person name="Iwata M."/>
            <person name="Karol K.G."/>
            <person name="Koehler B."/>
            <person name="Kolukisaoglu U."/>
            <person name="Kubo M."/>
            <person name="Kurata T."/>
            <person name="Lalonde S."/>
            <person name="Li K."/>
            <person name="Li Y."/>
            <person name="Litt A."/>
            <person name="Lyons E."/>
            <person name="Manning G."/>
            <person name="Maruyama T."/>
            <person name="Michael T.P."/>
            <person name="Mikami K."/>
            <person name="Miyazaki S."/>
            <person name="Morinaga S."/>
            <person name="Murata T."/>
            <person name="Mueller-Roeber B."/>
            <person name="Nelson D.R."/>
            <person name="Obara M."/>
            <person name="Oguri Y."/>
            <person name="Olmstead R.G."/>
            <person name="Onodera N."/>
            <person name="Petersen B.L."/>
            <person name="Pils B."/>
            <person name="Prigge M."/>
            <person name="Rensing S.A."/>
            <person name="Riano-Pachon D.M."/>
            <person name="Roberts A.W."/>
            <person name="Sato Y."/>
            <person name="Scheller H.V."/>
            <person name="Schulz B."/>
            <person name="Schulz C."/>
            <person name="Shakirov E.V."/>
            <person name="Shibagaki N."/>
            <person name="Shinohara N."/>
            <person name="Shippen D.E."/>
            <person name="Soerensen I."/>
            <person name="Sotooka R."/>
            <person name="Sugimoto N."/>
            <person name="Sugita M."/>
            <person name="Sumikawa N."/>
            <person name="Tanurdzic M."/>
            <person name="Theissen G."/>
            <person name="Ulvskov P."/>
            <person name="Wakazuki S."/>
            <person name="Weng J.K."/>
            <person name="Willats W.W."/>
            <person name="Wipf D."/>
            <person name="Wolf P.G."/>
            <person name="Yang L."/>
            <person name="Zimmer A.D."/>
            <person name="Zhu Q."/>
            <person name="Mitros T."/>
            <person name="Hellsten U."/>
            <person name="Loque D."/>
            <person name="Otillar R."/>
            <person name="Salamov A."/>
            <person name="Schmutz J."/>
            <person name="Shapiro H."/>
            <person name="Lindquist E."/>
            <person name="Lucas S."/>
            <person name="Rokhsar D."/>
            <person name="Grigoriev I.V."/>
        </authorList>
    </citation>
    <scope>NUCLEOTIDE SEQUENCE [LARGE SCALE GENOMIC DNA]</scope>
</reference>
<keyword evidence="3 6" id="KW-1133">Transmembrane helix</keyword>
<feature type="transmembrane region" description="Helical" evidence="6">
    <location>
        <begin position="76"/>
        <end position="98"/>
    </location>
</feature>
<feature type="compositionally biased region" description="Basic and acidic residues" evidence="5">
    <location>
        <begin position="251"/>
        <end position="260"/>
    </location>
</feature>
<dbReference type="KEGG" id="smo:SELMODRAFT_228108"/>